<feature type="binding site" evidence="8">
    <location>
        <position position="137"/>
    </location>
    <ligand>
        <name>substrate</name>
    </ligand>
</feature>
<evidence type="ECO:0000256" key="8">
    <source>
        <dbReference type="HAMAP-Rule" id="MF_00456"/>
    </source>
</evidence>
<dbReference type="GO" id="GO:0004349">
    <property type="term" value="F:glutamate 5-kinase activity"/>
    <property type="evidence" value="ECO:0007669"/>
    <property type="project" value="UniProtKB-UniRule"/>
</dbReference>
<comment type="similarity">
    <text evidence="8">Belongs to the glutamate 5-kinase family.</text>
</comment>
<evidence type="ECO:0000259" key="9">
    <source>
        <dbReference type="SMART" id="SM00359"/>
    </source>
</evidence>
<organism evidence="10 11">
    <name type="scientific">Candidatus Limisoma intestinavium</name>
    <dbReference type="NCBI Taxonomy" id="2840856"/>
    <lineage>
        <taxon>Bacteria</taxon>
        <taxon>Pseudomonadati</taxon>
        <taxon>Bacteroidota</taxon>
        <taxon>Bacteroidia</taxon>
        <taxon>Bacteroidales</taxon>
        <taxon>Candidatus Limisoma</taxon>
    </lineage>
</organism>
<evidence type="ECO:0000256" key="3">
    <source>
        <dbReference type="ARBA" id="ARBA00022650"/>
    </source>
</evidence>
<dbReference type="GO" id="GO:0005829">
    <property type="term" value="C:cytosol"/>
    <property type="evidence" value="ECO:0007669"/>
    <property type="project" value="TreeGrafter"/>
</dbReference>
<dbReference type="InterPro" id="IPR036974">
    <property type="entry name" value="PUA_sf"/>
</dbReference>
<dbReference type="PROSITE" id="PS50890">
    <property type="entry name" value="PUA"/>
    <property type="match status" value="1"/>
</dbReference>
<dbReference type="InterPro" id="IPR001057">
    <property type="entry name" value="Glu/AcGlu_kinase"/>
</dbReference>
<dbReference type="Gene3D" id="2.30.130.10">
    <property type="entry name" value="PUA domain"/>
    <property type="match status" value="1"/>
</dbReference>
<dbReference type="CDD" id="cd04242">
    <property type="entry name" value="AAK_G5K_ProB"/>
    <property type="match status" value="1"/>
</dbReference>
<dbReference type="EC" id="2.7.2.11" evidence="8"/>
<comment type="subcellular location">
    <subcellularLocation>
        <location evidence="8">Cytoplasm</location>
    </subcellularLocation>
</comment>
<dbReference type="SMART" id="SM00359">
    <property type="entry name" value="PUA"/>
    <property type="match status" value="1"/>
</dbReference>
<dbReference type="InterPro" id="IPR005715">
    <property type="entry name" value="Glu_5kinase/COase_Synthase"/>
</dbReference>
<protein>
    <recommendedName>
        <fullName evidence="8">Glutamate 5-kinase</fullName>
        <ecNumber evidence="8">2.7.2.11</ecNumber>
    </recommendedName>
    <alternativeName>
        <fullName evidence="8">Gamma-glutamyl kinase</fullName>
        <shortName evidence="8">GK</shortName>
    </alternativeName>
</protein>
<evidence type="ECO:0000313" key="10">
    <source>
        <dbReference type="EMBL" id="HIU39032.1"/>
    </source>
</evidence>
<evidence type="ECO:0000256" key="6">
    <source>
        <dbReference type="ARBA" id="ARBA00022777"/>
    </source>
</evidence>
<feature type="binding site" evidence="8">
    <location>
        <position position="149"/>
    </location>
    <ligand>
        <name>substrate</name>
    </ligand>
</feature>
<dbReference type="FunFam" id="3.40.1160.10:FF:000040">
    <property type="entry name" value="Glutamate 5-kinase"/>
    <property type="match status" value="1"/>
</dbReference>
<keyword evidence="7 8" id="KW-0067">ATP-binding</keyword>
<comment type="caution">
    <text evidence="10">The sequence shown here is derived from an EMBL/GenBank/DDBJ whole genome shotgun (WGS) entry which is preliminary data.</text>
</comment>
<dbReference type="SUPFAM" id="SSF88697">
    <property type="entry name" value="PUA domain-like"/>
    <property type="match status" value="1"/>
</dbReference>
<feature type="binding site" evidence="8">
    <location>
        <position position="50"/>
    </location>
    <ligand>
        <name>substrate</name>
    </ligand>
</feature>
<reference evidence="10" key="2">
    <citation type="journal article" date="2021" name="PeerJ">
        <title>Extensive microbial diversity within the chicken gut microbiome revealed by metagenomics and culture.</title>
        <authorList>
            <person name="Gilroy R."/>
            <person name="Ravi A."/>
            <person name="Getino M."/>
            <person name="Pursley I."/>
            <person name="Horton D.L."/>
            <person name="Alikhan N.F."/>
            <person name="Baker D."/>
            <person name="Gharbi K."/>
            <person name="Hall N."/>
            <person name="Watson M."/>
            <person name="Adriaenssens E.M."/>
            <person name="Foster-Nyarko E."/>
            <person name="Jarju S."/>
            <person name="Secka A."/>
            <person name="Antonio M."/>
            <person name="Oren A."/>
            <person name="Chaudhuri R.R."/>
            <person name="La Ragione R."/>
            <person name="Hildebrand F."/>
            <person name="Pallen M.J."/>
        </authorList>
    </citation>
    <scope>NUCLEOTIDE SEQUENCE</scope>
    <source>
        <strain evidence="10">17073</strain>
    </source>
</reference>
<evidence type="ECO:0000313" key="11">
    <source>
        <dbReference type="Proteomes" id="UP000824076"/>
    </source>
</evidence>
<dbReference type="AlphaFoldDB" id="A0A9D1IKM5"/>
<dbReference type="NCBIfam" id="TIGR01027">
    <property type="entry name" value="proB"/>
    <property type="match status" value="1"/>
</dbReference>
<comment type="caution">
    <text evidence="8">Lacks conserved residue(s) required for the propagation of feature annotation.</text>
</comment>
<comment type="pathway">
    <text evidence="8">Amino-acid biosynthesis; L-proline biosynthesis; L-glutamate 5-semialdehyde from L-glutamate: step 1/2.</text>
</comment>
<feature type="domain" description="PUA" evidence="9">
    <location>
        <begin position="280"/>
        <end position="353"/>
    </location>
</feature>
<dbReference type="InterPro" id="IPR002478">
    <property type="entry name" value="PUA"/>
</dbReference>
<evidence type="ECO:0000256" key="7">
    <source>
        <dbReference type="ARBA" id="ARBA00022840"/>
    </source>
</evidence>
<dbReference type="PANTHER" id="PTHR43654">
    <property type="entry name" value="GLUTAMATE 5-KINASE"/>
    <property type="match status" value="1"/>
</dbReference>
<dbReference type="Pfam" id="PF01472">
    <property type="entry name" value="PUA"/>
    <property type="match status" value="1"/>
</dbReference>
<dbReference type="PRINTS" id="PR00474">
    <property type="entry name" value="GLU5KINASE"/>
</dbReference>
<keyword evidence="3 8" id="KW-0641">Proline biosynthesis</keyword>
<dbReference type="CDD" id="cd21157">
    <property type="entry name" value="PUA_G5K"/>
    <property type="match status" value="1"/>
</dbReference>
<evidence type="ECO:0000256" key="4">
    <source>
        <dbReference type="ARBA" id="ARBA00022679"/>
    </source>
</evidence>
<accession>A0A9D1IKM5</accession>
<dbReference type="SUPFAM" id="SSF53633">
    <property type="entry name" value="Carbamate kinase-like"/>
    <property type="match status" value="1"/>
</dbReference>
<keyword evidence="5 8" id="KW-0547">Nucleotide-binding</keyword>
<dbReference type="EMBL" id="DVMS01000146">
    <property type="protein sequence ID" value="HIU39032.1"/>
    <property type="molecule type" value="Genomic_DNA"/>
</dbReference>
<dbReference type="GO" id="GO:0055129">
    <property type="term" value="P:L-proline biosynthetic process"/>
    <property type="evidence" value="ECO:0007669"/>
    <property type="project" value="UniProtKB-UniRule"/>
</dbReference>
<dbReference type="GO" id="GO:0005524">
    <property type="term" value="F:ATP binding"/>
    <property type="evidence" value="ECO:0007669"/>
    <property type="project" value="UniProtKB-KW"/>
</dbReference>
<keyword evidence="4 8" id="KW-0808">Transferase</keyword>
<dbReference type="Gene3D" id="3.40.1160.10">
    <property type="entry name" value="Acetylglutamate kinase-like"/>
    <property type="match status" value="2"/>
</dbReference>
<dbReference type="Proteomes" id="UP000824076">
    <property type="component" value="Unassembled WGS sequence"/>
</dbReference>
<evidence type="ECO:0000256" key="5">
    <source>
        <dbReference type="ARBA" id="ARBA00022741"/>
    </source>
</evidence>
<dbReference type="HAMAP" id="MF_00456">
    <property type="entry name" value="ProB"/>
    <property type="match status" value="1"/>
</dbReference>
<dbReference type="InterPro" id="IPR001048">
    <property type="entry name" value="Asp/Glu/Uridylate_kinase"/>
</dbReference>
<proteinExistence type="inferred from homology"/>
<evidence type="ECO:0000256" key="1">
    <source>
        <dbReference type="ARBA" id="ARBA00022490"/>
    </source>
</evidence>
<dbReference type="InterPro" id="IPR015947">
    <property type="entry name" value="PUA-like_sf"/>
</dbReference>
<dbReference type="GO" id="GO:0003723">
    <property type="term" value="F:RNA binding"/>
    <property type="evidence" value="ECO:0007669"/>
    <property type="project" value="InterPro"/>
</dbReference>
<sequence length="363" mass="39988">MNKAKKIAVKIGSNVLTRSDGTLDITRMSALVDQVAELRHAGFSIVLISSGAVASGRSEMACRQRLDPVSARQLYSAVGQAKLINRYYEFFRDHGITCGQVLTMKESFSTRMEYLNQKHCMEVMLENDVIPIVNENDTVSVTELMFTDNDELSGLIATMLGMDTLVILSNVDGVYDGDPSSPQASLIREIKQNTVFDETMLAGNAKSSYGRGGMETKFRIARKVADEGISVVIANGKRDNILTDIILHRRDVPHTVFTAAVRPVSSVKKWIAHSEDFAKGVIHVNQGAYEALVSTHANSLLPVGIVRIDGEFEKDDIVRIASPDGRIFAVGRTAYDSREARSIAGKQGKKPIVHYNYLFIEQS</sequence>
<comment type="catalytic activity">
    <reaction evidence="8">
        <text>L-glutamate + ATP = L-glutamyl 5-phosphate + ADP</text>
        <dbReference type="Rhea" id="RHEA:14877"/>
        <dbReference type="ChEBI" id="CHEBI:29985"/>
        <dbReference type="ChEBI" id="CHEBI:30616"/>
        <dbReference type="ChEBI" id="CHEBI:58274"/>
        <dbReference type="ChEBI" id="CHEBI:456216"/>
        <dbReference type="EC" id="2.7.2.11"/>
    </reaction>
</comment>
<keyword evidence="6 8" id="KW-0418">Kinase</keyword>
<reference evidence="10" key="1">
    <citation type="submission" date="2020-10" db="EMBL/GenBank/DDBJ databases">
        <authorList>
            <person name="Gilroy R."/>
        </authorList>
    </citation>
    <scope>NUCLEOTIDE SEQUENCE</scope>
    <source>
        <strain evidence="10">17073</strain>
    </source>
</reference>
<dbReference type="InterPro" id="IPR041739">
    <property type="entry name" value="G5K_ProB"/>
</dbReference>
<gene>
    <name evidence="8 10" type="primary">proB</name>
    <name evidence="10" type="ORF">IAD18_05140</name>
</gene>
<dbReference type="InterPro" id="IPR011529">
    <property type="entry name" value="Glu_5kinase"/>
</dbReference>
<evidence type="ECO:0000256" key="2">
    <source>
        <dbReference type="ARBA" id="ARBA00022605"/>
    </source>
</evidence>
<name>A0A9D1IKM5_9BACT</name>
<dbReference type="PIRSF" id="PIRSF000729">
    <property type="entry name" value="GK"/>
    <property type="match status" value="1"/>
</dbReference>
<keyword evidence="1 8" id="KW-0963">Cytoplasm</keyword>
<dbReference type="PANTHER" id="PTHR43654:SF1">
    <property type="entry name" value="ISOPENTENYL PHOSPHATE KINASE"/>
    <property type="match status" value="1"/>
</dbReference>
<dbReference type="Pfam" id="PF00696">
    <property type="entry name" value="AA_kinase"/>
    <property type="match status" value="1"/>
</dbReference>
<dbReference type="InterPro" id="IPR036393">
    <property type="entry name" value="AceGlu_kinase-like_sf"/>
</dbReference>
<keyword evidence="2 8" id="KW-0028">Amino-acid biosynthesis</keyword>
<comment type="function">
    <text evidence="8">Catalyzes the transfer of a phosphate group to glutamate to form L-glutamate 5-phosphate.</text>
</comment>
<feature type="binding site" evidence="8">
    <location>
        <position position="10"/>
    </location>
    <ligand>
        <name>ATP</name>
        <dbReference type="ChEBI" id="CHEBI:30616"/>
    </ligand>
</feature>